<feature type="compositionally biased region" description="Low complexity" evidence="1">
    <location>
        <begin position="463"/>
        <end position="474"/>
    </location>
</feature>
<feature type="compositionally biased region" description="Low complexity" evidence="1">
    <location>
        <begin position="495"/>
        <end position="504"/>
    </location>
</feature>
<reference evidence="2 3" key="1">
    <citation type="journal article" date="2012" name="PLoS Pathog.">
        <title>Diverse lifestyles and strategies of plant pathogenesis encoded in the genomes of eighteen Dothideomycetes fungi.</title>
        <authorList>
            <person name="Ohm R.A."/>
            <person name="Feau N."/>
            <person name="Henrissat B."/>
            <person name="Schoch C.L."/>
            <person name="Horwitz B.A."/>
            <person name="Barry K.W."/>
            <person name="Condon B.J."/>
            <person name="Copeland A.C."/>
            <person name="Dhillon B."/>
            <person name="Glaser F."/>
            <person name="Hesse C.N."/>
            <person name="Kosti I."/>
            <person name="LaButti K."/>
            <person name="Lindquist E.A."/>
            <person name="Lucas S."/>
            <person name="Salamov A.A."/>
            <person name="Bradshaw R.E."/>
            <person name="Ciuffetti L."/>
            <person name="Hamelin R.C."/>
            <person name="Kema G.H.J."/>
            <person name="Lawrence C."/>
            <person name="Scott J.A."/>
            <person name="Spatafora J.W."/>
            <person name="Turgeon B.G."/>
            <person name="de Wit P.J.G.M."/>
            <person name="Zhong S."/>
            <person name="Goodwin S.B."/>
            <person name="Grigoriev I.V."/>
        </authorList>
    </citation>
    <scope>NUCLEOTIDE SEQUENCE [LARGE SCALE GENOMIC DNA]</scope>
    <source>
        <strain evidence="2 3">SO2202</strain>
    </source>
</reference>
<feature type="compositionally biased region" description="Polar residues" evidence="1">
    <location>
        <begin position="268"/>
        <end position="284"/>
    </location>
</feature>
<feature type="compositionally biased region" description="Basic and acidic residues" evidence="1">
    <location>
        <begin position="392"/>
        <end position="403"/>
    </location>
</feature>
<dbReference type="OMA" id="VGTWDTN"/>
<feature type="compositionally biased region" description="Low complexity" evidence="1">
    <location>
        <begin position="435"/>
        <end position="446"/>
    </location>
</feature>
<keyword evidence="3" id="KW-1185">Reference proteome</keyword>
<feature type="compositionally biased region" description="Polar residues" evidence="1">
    <location>
        <begin position="483"/>
        <end position="493"/>
    </location>
</feature>
<feature type="compositionally biased region" description="Low complexity" evidence="1">
    <location>
        <begin position="564"/>
        <end position="580"/>
    </location>
</feature>
<feature type="compositionally biased region" description="Low complexity" evidence="1">
    <location>
        <begin position="607"/>
        <end position="616"/>
    </location>
</feature>
<organism evidence="2 3">
    <name type="scientific">Sphaerulina musiva (strain SO2202)</name>
    <name type="common">Poplar stem canker fungus</name>
    <name type="synonym">Septoria musiva</name>
    <dbReference type="NCBI Taxonomy" id="692275"/>
    <lineage>
        <taxon>Eukaryota</taxon>
        <taxon>Fungi</taxon>
        <taxon>Dikarya</taxon>
        <taxon>Ascomycota</taxon>
        <taxon>Pezizomycotina</taxon>
        <taxon>Dothideomycetes</taxon>
        <taxon>Dothideomycetidae</taxon>
        <taxon>Mycosphaerellales</taxon>
        <taxon>Mycosphaerellaceae</taxon>
        <taxon>Sphaerulina</taxon>
    </lineage>
</organism>
<evidence type="ECO:0000256" key="1">
    <source>
        <dbReference type="SAM" id="MobiDB-lite"/>
    </source>
</evidence>
<feature type="compositionally biased region" description="Basic and acidic residues" evidence="1">
    <location>
        <begin position="630"/>
        <end position="642"/>
    </location>
</feature>
<dbReference type="STRING" id="692275.N1QIY9"/>
<evidence type="ECO:0000313" key="3">
    <source>
        <dbReference type="Proteomes" id="UP000016931"/>
    </source>
</evidence>
<feature type="compositionally biased region" description="Low complexity" evidence="1">
    <location>
        <begin position="514"/>
        <end position="523"/>
    </location>
</feature>
<feature type="compositionally biased region" description="Basic and acidic residues" evidence="1">
    <location>
        <begin position="197"/>
        <end position="213"/>
    </location>
</feature>
<feature type="compositionally biased region" description="Basic and acidic residues" evidence="1">
    <location>
        <begin position="416"/>
        <end position="434"/>
    </location>
</feature>
<feature type="compositionally biased region" description="Low complexity" evidence="1">
    <location>
        <begin position="539"/>
        <end position="552"/>
    </location>
</feature>
<evidence type="ECO:0000313" key="2">
    <source>
        <dbReference type="EMBL" id="EMF16242.1"/>
    </source>
</evidence>
<dbReference type="GeneID" id="27899402"/>
<dbReference type="HOGENOM" id="CLU_426523_0_0_1"/>
<dbReference type="Proteomes" id="UP000016931">
    <property type="component" value="Unassembled WGS sequence"/>
</dbReference>
<accession>N1QIY9</accession>
<feature type="compositionally biased region" description="Basic and acidic residues" evidence="1">
    <location>
        <begin position="160"/>
        <end position="174"/>
    </location>
</feature>
<dbReference type="EMBL" id="KB456260">
    <property type="protein sequence ID" value="EMF16242.1"/>
    <property type="molecule type" value="Genomic_DNA"/>
</dbReference>
<feature type="compositionally biased region" description="Acidic residues" evidence="1">
    <location>
        <begin position="595"/>
        <end position="606"/>
    </location>
</feature>
<feature type="compositionally biased region" description="Basic and acidic residues" evidence="1">
    <location>
        <begin position="336"/>
        <end position="352"/>
    </location>
</feature>
<proteinExistence type="predicted"/>
<protein>
    <submittedName>
        <fullName evidence="2">Uncharacterized protein</fullName>
    </submittedName>
</protein>
<feature type="compositionally biased region" description="Basic residues" evidence="1">
    <location>
        <begin position="149"/>
        <end position="159"/>
    </location>
</feature>
<dbReference type="AlphaFoldDB" id="N1QIY9"/>
<dbReference type="OrthoDB" id="3650881at2759"/>
<feature type="compositionally biased region" description="Low complexity" evidence="1">
    <location>
        <begin position="228"/>
        <end position="243"/>
    </location>
</feature>
<dbReference type="RefSeq" id="XP_016764363.1">
    <property type="nucleotide sequence ID" value="XM_016902265.1"/>
</dbReference>
<gene>
    <name evidence="2" type="ORF">SEPMUDRAFT_129224</name>
</gene>
<feature type="region of interest" description="Disordered" evidence="1">
    <location>
        <begin position="144"/>
        <end position="642"/>
    </location>
</feature>
<name>N1QIY9_SPHMS</name>
<sequence length="642" mass="69964">MSARSEPKRGINVPHDRMLSTLVTAAKLLFDASRNPDFTKDSPFALNALRKATSLSKPYLVRLEQELARHNVQTTAPDHRQVRASKAVQFRDVLRKVMKIAQDLTKTRSRRPRESVRLSLLSDVHQYLGLEVARAMREVKRLEHTLEGKHKRHRHRRHRSSTDKPEEHAHHNTGESEGGNAVEISREMVSLTSRASHHAEEEDKHSARPDEVKTTAAQDSVQQVPHDVASLASAASHHTVAAAPPQSPKDIIPAEDAAGSTHTHHTTPAPSVQLNRAQSQTTPELNDREHPHSPPSPSVKTSTHSKEPIANPVSRTTSRHGSPSTRGTPTPPSETSFDRRISAAHARLDSVEKVLASPSRPDPLSEQNLSRHNFSQKSGSSSSKRSKHGSGTKKDGGDERESKLSLAAGSEQLGSSKEEKAGEEESKGKGEVEGGKTTSRGTGSRASSHHSRREEAKIKSGTSVHASHVSSSSSRKGDENKPKSSPSATSEQHGSAKSSSSSSKGKLKVEDGKTTSSHASTSTHHSKLKQATPIQSGTSAHASHASSSSSPSPILPDISKKKTSPPSSTSSTKNSTNNNKVRAQKKSESNIVELPEQEEGEAEEGEQQQQQQQQQQVLSSFTLEQQQQDEMDRERERDRERL</sequence>